<dbReference type="SUPFAM" id="SSF48452">
    <property type="entry name" value="TPR-like"/>
    <property type="match status" value="2"/>
</dbReference>
<dbReference type="PANTHER" id="PTHR10098:SF108">
    <property type="entry name" value="TETRATRICOPEPTIDE REPEAT PROTEIN 28"/>
    <property type="match status" value="1"/>
</dbReference>
<gene>
    <name evidence="1" type="ORF">Vau01_024680</name>
</gene>
<dbReference type="Gene3D" id="1.25.40.10">
    <property type="entry name" value="Tetratricopeptide repeat domain"/>
    <property type="match status" value="1"/>
</dbReference>
<dbReference type="SMART" id="SM00028">
    <property type="entry name" value="TPR"/>
    <property type="match status" value="4"/>
</dbReference>
<proteinExistence type="predicted"/>
<protein>
    <submittedName>
        <fullName evidence="1">CHAT domain-containing protein</fullName>
    </submittedName>
</protein>
<evidence type="ECO:0000313" key="2">
    <source>
        <dbReference type="Proteomes" id="UP000612585"/>
    </source>
</evidence>
<accession>A0A8J3Z221</accession>
<dbReference type="InterPro" id="IPR019734">
    <property type="entry name" value="TPR_rpt"/>
</dbReference>
<dbReference type="InterPro" id="IPR011990">
    <property type="entry name" value="TPR-like_helical_dom_sf"/>
</dbReference>
<dbReference type="EMBL" id="BOPG01000012">
    <property type="protein sequence ID" value="GIJ54952.1"/>
    <property type="molecule type" value="Genomic_DNA"/>
</dbReference>
<comment type="caution">
    <text evidence="1">The sequence shown here is derived from an EMBL/GenBank/DDBJ whole genome shotgun (WGS) entry which is preliminary data.</text>
</comment>
<organism evidence="1 2">
    <name type="scientific">Virgisporangium aurantiacum</name>
    <dbReference type="NCBI Taxonomy" id="175570"/>
    <lineage>
        <taxon>Bacteria</taxon>
        <taxon>Bacillati</taxon>
        <taxon>Actinomycetota</taxon>
        <taxon>Actinomycetes</taxon>
        <taxon>Micromonosporales</taxon>
        <taxon>Micromonosporaceae</taxon>
        <taxon>Virgisporangium</taxon>
    </lineage>
</organism>
<dbReference type="AlphaFoldDB" id="A0A8J3Z221"/>
<keyword evidence="2" id="KW-1185">Reference proteome</keyword>
<dbReference type="Proteomes" id="UP000612585">
    <property type="component" value="Unassembled WGS sequence"/>
</dbReference>
<sequence length="868" mass="90760">MDDIDRLRADTSRDPRAVVAATTRLAAGETDPARLSRVLSIRGRARRHLGEIDLAEHDLTRALAGAGGDPDLEADARLGLAVVVAIAGRPQAAMAHLDEVDRTGPPRAKTHAALQRAVIHQCTGDQKAALAAYELALPVLDQCMDVAKVLVNRGVIRIHLGDCDGAVADYTEAGAIFEREGHPFGVAESYHGLGWAHARRGDLPRALTYLDLAAEQFDALGHSAPEVAIDRVEVLLAAGLNAEATDLALTTADRLAAAGNHMQAAETWLLCARARMLDGDRESAAGLAERARSFFAAQGLAGWERTARLEVFRCRDGNDPDELTTLAAELDAAGNARGAAAAFALAAIAAAEKVEKEETETAAGDGDRDTAARLARECARRSDRLGIFEIRMLATYAGARCALAAGNRSVATRRIRAGLADLRRHRSSLAAADARAAVAVHAADLARLGLRAALRNRSAAGALDWMERVRAGSTTWLPARPPDRPDLAADLAELREVGTLVREREVAGDDTTDLLRRQRDLERTVHSRQLRLAAGGDGGCRIPDLPALREALAGRTLVALAEVDGHLVGVRLAAGRARLFALGPAAAVVDAAATALSALRSLITPRGFRAGRGDRVDLMRRALGRLDHVVLNLFRGEGPVVLVVPAALHAVPWHLLPCLARRPVAVAPSATWWHAAETTAPAAPTGSPVRPPVVVSGPRLLEAAPEAVAVAAHYPGASLLTGPAATAAAVTTALDGAPVAHLACHARVRPDNPLWSSLELADGPLYVFDLERVPRLPAIVVLSGCHTGVGIHAGDGLLGLSATLLTHGTRSLVAAVCALPDTATTRDVMTALHARIAAGVSPAAALADLAPDADAHLTAACLAAFGTT</sequence>
<name>A0A8J3Z221_9ACTN</name>
<dbReference type="RefSeq" id="WP_203990859.1">
    <property type="nucleotide sequence ID" value="NZ_BOPG01000012.1"/>
</dbReference>
<evidence type="ECO:0000313" key="1">
    <source>
        <dbReference type="EMBL" id="GIJ54952.1"/>
    </source>
</evidence>
<dbReference type="Pfam" id="PF13424">
    <property type="entry name" value="TPR_12"/>
    <property type="match status" value="1"/>
</dbReference>
<dbReference type="PANTHER" id="PTHR10098">
    <property type="entry name" value="RAPSYN-RELATED"/>
    <property type="match status" value="1"/>
</dbReference>
<reference evidence="1" key="1">
    <citation type="submission" date="2021-01" db="EMBL/GenBank/DDBJ databases">
        <title>Whole genome shotgun sequence of Virgisporangium aurantiacum NBRC 16421.</title>
        <authorList>
            <person name="Komaki H."/>
            <person name="Tamura T."/>
        </authorList>
    </citation>
    <scope>NUCLEOTIDE SEQUENCE</scope>
    <source>
        <strain evidence="1">NBRC 16421</strain>
    </source>
</reference>